<feature type="region of interest" description="Disordered" evidence="1">
    <location>
        <begin position="61"/>
        <end position="81"/>
    </location>
</feature>
<gene>
    <name evidence="2" type="ORF">AVEN_65671_1</name>
</gene>
<reference evidence="2 3" key="1">
    <citation type="journal article" date="2019" name="Sci. Rep.">
        <title>Orb-weaving spider Araneus ventricosus genome elucidates the spidroin gene catalogue.</title>
        <authorList>
            <person name="Kono N."/>
            <person name="Nakamura H."/>
            <person name="Ohtoshi R."/>
            <person name="Moran D.A.P."/>
            <person name="Shinohara A."/>
            <person name="Yoshida Y."/>
            <person name="Fujiwara M."/>
            <person name="Mori M."/>
            <person name="Tomita M."/>
            <person name="Arakawa K."/>
        </authorList>
    </citation>
    <scope>NUCLEOTIDE SEQUENCE [LARGE SCALE GENOMIC DNA]</scope>
</reference>
<dbReference type="EMBL" id="BGPR01001965">
    <property type="protein sequence ID" value="GBM65223.1"/>
    <property type="molecule type" value="Genomic_DNA"/>
</dbReference>
<protein>
    <submittedName>
        <fullName evidence="2">Uncharacterized protein</fullName>
    </submittedName>
</protein>
<evidence type="ECO:0000256" key="1">
    <source>
        <dbReference type="SAM" id="MobiDB-lite"/>
    </source>
</evidence>
<accession>A0A4Y2HJL0</accession>
<evidence type="ECO:0000313" key="2">
    <source>
        <dbReference type="EMBL" id="GBM65223.1"/>
    </source>
</evidence>
<feature type="compositionally biased region" description="Basic and acidic residues" evidence="1">
    <location>
        <begin position="70"/>
        <end position="81"/>
    </location>
</feature>
<sequence length="81" mass="8944">MLEVVSENSSLPVVPFNWKILKQTHLSLVLAVVPKTIRGILTPLPTPSLCHTTAYNLKKKRKENGAAVEKVPEGLDDFSHP</sequence>
<organism evidence="2 3">
    <name type="scientific">Araneus ventricosus</name>
    <name type="common">Orbweaver spider</name>
    <name type="synonym">Epeira ventricosa</name>
    <dbReference type="NCBI Taxonomy" id="182803"/>
    <lineage>
        <taxon>Eukaryota</taxon>
        <taxon>Metazoa</taxon>
        <taxon>Ecdysozoa</taxon>
        <taxon>Arthropoda</taxon>
        <taxon>Chelicerata</taxon>
        <taxon>Arachnida</taxon>
        <taxon>Araneae</taxon>
        <taxon>Araneomorphae</taxon>
        <taxon>Entelegynae</taxon>
        <taxon>Araneoidea</taxon>
        <taxon>Araneidae</taxon>
        <taxon>Araneus</taxon>
    </lineage>
</organism>
<dbReference type="AlphaFoldDB" id="A0A4Y2HJL0"/>
<name>A0A4Y2HJL0_ARAVE</name>
<proteinExistence type="predicted"/>
<comment type="caution">
    <text evidence="2">The sequence shown here is derived from an EMBL/GenBank/DDBJ whole genome shotgun (WGS) entry which is preliminary data.</text>
</comment>
<dbReference type="Proteomes" id="UP000499080">
    <property type="component" value="Unassembled WGS sequence"/>
</dbReference>
<evidence type="ECO:0000313" key="3">
    <source>
        <dbReference type="Proteomes" id="UP000499080"/>
    </source>
</evidence>
<keyword evidence="3" id="KW-1185">Reference proteome</keyword>